<dbReference type="InterPro" id="IPR001689">
    <property type="entry name" value="Flag_FliM"/>
</dbReference>
<evidence type="ECO:0000256" key="9">
    <source>
        <dbReference type="ARBA" id="ARBA00023136"/>
    </source>
</evidence>
<evidence type="ECO:0000256" key="12">
    <source>
        <dbReference type="NCBIfam" id="TIGR01397"/>
    </source>
</evidence>
<accession>J9ZCV4</accession>
<dbReference type="Pfam" id="PF01052">
    <property type="entry name" value="FliMN_C"/>
    <property type="match status" value="1"/>
</dbReference>
<sequence length="379" mass="43391">MYRDPVPENGRENGASSFAPSEPKEREGEIFRTETVGKEGKLSESILSQEEVNALLRGLSEGEIETQAKAADSGEPVKQYNLASQERVIRGRMPTLEIINERFARFFQVTLSATLRKTVEFSPQGIEMVKFGDFVKKIPMPSNINILRLESLRRNILLIIDARMVYLLVDHMFGGSGRGHVKIEGRDFSPIEARISRNVMDLAIGDFEKAWAPVHPMPITYIRSEINPQFAAIVAPTEMVVTMAYRLEIDGQGRTIYICIPYSTIEPIKEKLYTGFQSDQYEVDSRWINRLQERVEEAPLEIEAFIGETRFTLRDILGWKTGDVFSLDRYVSEPVEVRVEGIVRFLARPGIFRHHRAIRIERRVPPPTRYEEEDETSPL</sequence>
<dbReference type="PRINTS" id="PR00955">
    <property type="entry name" value="FLGMOTORFLIM"/>
</dbReference>
<comment type="subcellular location">
    <subcellularLocation>
        <location evidence="1">Bacterial flagellum basal body</location>
    </subcellularLocation>
    <subcellularLocation>
        <location evidence="2">Cell inner membrane</location>
        <topology evidence="2">Peripheral membrane protein</topology>
    </subcellularLocation>
</comment>
<dbReference type="InterPro" id="IPR001543">
    <property type="entry name" value="FliN-like_C"/>
</dbReference>
<dbReference type="CDD" id="cd17908">
    <property type="entry name" value="FliM"/>
    <property type="match status" value="1"/>
</dbReference>
<dbReference type="SUPFAM" id="SSF101801">
    <property type="entry name" value="Surface presentation of antigens (SPOA)"/>
    <property type="match status" value="1"/>
</dbReference>
<dbReference type="GO" id="GO:0071978">
    <property type="term" value="P:bacterial-type flagellum-dependent swarming motility"/>
    <property type="evidence" value="ECO:0007669"/>
    <property type="project" value="TreeGrafter"/>
</dbReference>
<keyword evidence="15" id="KW-0966">Cell projection</keyword>
<evidence type="ECO:0000256" key="13">
    <source>
        <dbReference type="SAM" id="MobiDB-lite"/>
    </source>
</evidence>
<evidence type="ECO:0000256" key="2">
    <source>
        <dbReference type="ARBA" id="ARBA00004417"/>
    </source>
</evidence>
<name>J9ZCV4_LEPFM</name>
<dbReference type="NCBIfam" id="TIGR01397">
    <property type="entry name" value="fliM_switch"/>
    <property type="match status" value="1"/>
</dbReference>
<feature type="compositionally biased region" description="Basic and acidic residues" evidence="13">
    <location>
        <begin position="1"/>
        <end position="11"/>
    </location>
</feature>
<comment type="similarity">
    <text evidence="3">Belongs to the FliM family.</text>
</comment>
<keyword evidence="15" id="KW-0969">Cilium</keyword>
<dbReference type="KEGG" id="lfi:LFML04_2280"/>
<keyword evidence="6" id="KW-0145">Chemotaxis</keyword>
<keyword evidence="9" id="KW-0472">Membrane</keyword>
<evidence type="ECO:0000256" key="7">
    <source>
        <dbReference type="ARBA" id="ARBA00022519"/>
    </source>
</evidence>
<dbReference type="Gene3D" id="3.40.1550.10">
    <property type="entry name" value="CheC-like"/>
    <property type="match status" value="1"/>
</dbReference>
<evidence type="ECO:0000313" key="15">
    <source>
        <dbReference type="EMBL" id="AFS54470.1"/>
    </source>
</evidence>
<dbReference type="GO" id="GO:0050918">
    <property type="term" value="P:positive chemotaxis"/>
    <property type="evidence" value="ECO:0007669"/>
    <property type="project" value="TreeGrafter"/>
</dbReference>
<evidence type="ECO:0000256" key="4">
    <source>
        <dbReference type="ARBA" id="ARBA00021898"/>
    </source>
</evidence>
<evidence type="ECO:0000313" key="16">
    <source>
        <dbReference type="Proteomes" id="UP000006177"/>
    </source>
</evidence>
<dbReference type="Proteomes" id="UP000006177">
    <property type="component" value="Chromosome"/>
</dbReference>
<dbReference type="GO" id="GO:0009425">
    <property type="term" value="C:bacterial-type flagellum basal body"/>
    <property type="evidence" value="ECO:0007669"/>
    <property type="project" value="UniProtKB-SubCell"/>
</dbReference>
<keyword evidence="7" id="KW-0997">Cell inner membrane</keyword>
<dbReference type="GO" id="GO:0005886">
    <property type="term" value="C:plasma membrane"/>
    <property type="evidence" value="ECO:0007669"/>
    <property type="project" value="UniProtKB-SubCell"/>
</dbReference>
<organism evidence="15 16">
    <name type="scientific">Leptospirillum ferriphilum (strain ML-04)</name>
    <dbReference type="NCBI Taxonomy" id="1048260"/>
    <lineage>
        <taxon>Bacteria</taxon>
        <taxon>Pseudomonadati</taxon>
        <taxon>Nitrospirota</taxon>
        <taxon>Nitrospiria</taxon>
        <taxon>Nitrospirales</taxon>
        <taxon>Nitrospiraceae</taxon>
        <taxon>Leptospirillum</taxon>
    </lineage>
</organism>
<feature type="compositionally biased region" description="Basic and acidic residues" evidence="13">
    <location>
        <begin position="22"/>
        <end position="42"/>
    </location>
</feature>
<dbReference type="SUPFAM" id="SSF103039">
    <property type="entry name" value="CheC-like"/>
    <property type="match status" value="1"/>
</dbReference>
<dbReference type="Pfam" id="PF02154">
    <property type="entry name" value="FliM"/>
    <property type="match status" value="1"/>
</dbReference>
<keyword evidence="15" id="KW-0282">Flagellum</keyword>
<keyword evidence="8" id="KW-0283">Flagellar rotation</keyword>
<keyword evidence="5" id="KW-1003">Cell membrane</keyword>
<dbReference type="AlphaFoldDB" id="J9ZCV4"/>
<evidence type="ECO:0000256" key="6">
    <source>
        <dbReference type="ARBA" id="ARBA00022500"/>
    </source>
</evidence>
<dbReference type="STRING" id="1048260.LFML04_2280"/>
<evidence type="ECO:0000256" key="10">
    <source>
        <dbReference type="ARBA" id="ARBA00023143"/>
    </source>
</evidence>
<dbReference type="EMBL" id="CP002919">
    <property type="protein sequence ID" value="AFS54470.1"/>
    <property type="molecule type" value="Genomic_DNA"/>
</dbReference>
<dbReference type="Gene3D" id="2.30.330.10">
    <property type="entry name" value="SpoA-like"/>
    <property type="match status" value="1"/>
</dbReference>
<feature type="domain" description="Flagellar motor switch protein FliN-like C-terminal" evidence="14">
    <location>
        <begin position="293"/>
        <end position="364"/>
    </location>
</feature>
<dbReference type="PIRSF" id="PIRSF002888">
    <property type="entry name" value="FliM"/>
    <property type="match status" value="1"/>
</dbReference>
<dbReference type="InterPro" id="IPR028976">
    <property type="entry name" value="CheC-like_sf"/>
</dbReference>
<dbReference type="InterPro" id="IPR036429">
    <property type="entry name" value="SpoA-like_sf"/>
</dbReference>
<proteinExistence type="inferred from homology"/>
<evidence type="ECO:0000256" key="11">
    <source>
        <dbReference type="ARBA" id="ARBA00025044"/>
    </source>
</evidence>
<dbReference type="PANTHER" id="PTHR30034:SF3">
    <property type="entry name" value="FLAGELLAR MOTOR SWITCH PROTEIN FLIM"/>
    <property type="match status" value="1"/>
</dbReference>
<dbReference type="PANTHER" id="PTHR30034">
    <property type="entry name" value="FLAGELLAR MOTOR SWITCH PROTEIN FLIM"/>
    <property type="match status" value="1"/>
</dbReference>
<dbReference type="PATRIC" id="fig|1048260.3.peg.2482"/>
<evidence type="ECO:0000256" key="8">
    <source>
        <dbReference type="ARBA" id="ARBA00022779"/>
    </source>
</evidence>
<keyword evidence="10" id="KW-0975">Bacterial flagellum</keyword>
<reference evidence="15 16" key="1">
    <citation type="journal article" date="2011" name="J. Microbiol.">
        <title>Complete genome of Leptospirillum ferriphilum ML-04 provides insight into its physiology and environmental adaptation.</title>
        <authorList>
            <person name="Mi S."/>
            <person name="Song J."/>
            <person name="Lin J."/>
            <person name="Che Y."/>
            <person name="Zheng H."/>
            <person name="Lin J."/>
        </authorList>
    </citation>
    <scope>NUCLEOTIDE SEQUENCE [LARGE SCALE GENOMIC DNA]</scope>
    <source>
        <strain evidence="15 16">ML-04</strain>
    </source>
</reference>
<comment type="function">
    <text evidence="11">FliM is one of three proteins (FliG, FliN, FliM) that forms the rotor-mounted switch complex (C ring), located at the base of the basal body. This complex interacts with the CheY and CheZ chemotaxis proteins, in addition to contacting components of the motor that determine the direction of flagellar rotation.</text>
</comment>
<dbReference type="GO" id="GO:0003774">
    <property type="term" value="F:cytoskeletal motor activity"/>
    <property type="evidence" value="ECO:0007669"/>
    <property type="project" value="InterPro"/>
</dbReference>
<evidence type="ECO:0000256" key="5">
    <source>
        <dbReference type="ARBA" id="ARBA00022475"/>
    </source>
</evidence>
<evidence type="ECO:0000256" key="1">
    <source>
        <dbReference type="ARBA" id="ARBA00004117"/>
    </source>
</evidence>
<dbReference type="HOGENOM" id="CLU_052646_1_2_0"/>
<evidence type="ECO:0000256" key="3">
    <source>
        <dbReference type="ARBA" id="ARBA00011049"/>
    </source>
</evidence>
<protein>
    <recommendedName>
        <fullName evidence="4 12">Flagellar motor switch protein FliM</fullName>
    </recommendedName>
</protein>
<gene>
    <name evidence="15" type="ordered locus">LFML04_2280</name>
</gene>
<evidence type="ECO:0000259" key="14">
    <source>
        <dbReference type="Pfam" id="PF01052"/>
    </source>
</evidence>
<feature type="region of interest" description="Disordered" evidence="13">
    <location>
        <begin position="1"/>
        <end position="43"/>
    </location>
</feature>